<evidence type="ECO:0000313" key="3">
    <source>
        <dbReference type="Proteomes" id="UP000093737"/>
    </source>
</evidence>
<feature type="region of interest" description="Disordered" evidence="1">
    <location>
        <begin position="1"/>
        <end position="27"/>
    </location>
</feature>
<name>A0A6M7U7S9_RHILI</name>
<dbReference type="AlphaFoldDB" id="A0A6M7U7S9"/>
<dbReference type="EMBL" id="LYTK01000001">
    <property type="protein sequence ID" value="OBQ72296.1"/>
    <property type="molecule type" value="Genomic_DNA"/>
</dbReference>
<proteinExistence type="predicted"/>
<sequence length="66" mass="7553">MAGSFKVAMRYRRRSDRSPPLPSDKDHDVVKHVFEGAVSAFGLAKFANKFQNRTHIDRTARYGPFL</sequence>
<evidence type="ECO:0000256" key="1">
    <source>
        <dbReference type="SAM" id="MobiDB-lite"/>
    </source>
</evidence>
<reference evidence="2 3" key="1">
    <citation type="submission" date="2016-05" db="EMBL/GenBank/DDBJ databases">
        <authorList>
            <person name="Ramsay J.P."/>
        </authorList>
    </citation>
    <scope>NUCLEOTIDE SEQUENCE [LARGE SCALE GENOMIC DNA]</scope>
    <source>
        <strain evidence="2 3">NZP2042</strain>
    </source>
</reference>
<comment type="caution">
    <text evidence="2">The sequence shown here is derived from an EMBL/GenBank/DDBJ whole genome shotgun (WGS) entry which is preliminary data.</text>
</comment>
<accession>A0A6M7U7S9</accession>
<organism evidence="2 3">
    <name type="scientific">Rhizobium loti</name>
    <name type="common">Mesorhizobium loti</name>
    <dbReference type="NCBI Taxonomy" id="381"/>
    <lineage>
        <taxon>Bacteria</taxon>
        <taxon>Pseudomonadati</taxon>
        <taxon>Pseudomonadota</taxon>
        <taxon>Alphaproteobacteria</taxon>
        <taxon>Hyphomicrobiales</taxon>
        <taxon>Phyllobacteriaceae</taxon>
        <taxon>Mesorhizobium</taxon>
    </lineage>
</organism>
<dbReference type="Proteomes" id="UP000093737">
    <property type="component" value="Unassembled WGS sequence"/>
</dbReference>
<gene>
    <name evidence="2" type="ORF">A8145_05615</name>
</gene>
<protein>
    <submittedName>
        <fullName evidence="2">Uncharacterized protein</fullName>
    </submittedName>
</protein>
<evidence type="ECO:0000313" key="2">
    <source>
        <dbReference type="EMBL" id="OBQ72296.1"/>
    </source>
</evidence>